<keyword evidence="6" id="KW-0547">Nucleotide-binding</keyword>
<gene>
    <name evidence="12" type="primary">mog</name>
    <name evidence="12" type="ORF">NCTC11009_01754</name>
</gene>
<organism evidence="12 13">
    <name type="scientific">Oligella urethralis</name>
    <dbReference type="NCBI Taxonomy" id="90245"/>
    <lineage>
        <taxon>Bacteria</taxon>
        <taxon>Pseudomonadati</taxon>
        <taxon>Pseudomonadota</taxon>
        <taxon>Betaproteobacteria</taxon>
        <taxon>Burkholderiales</taxon>
        <taxon>Alcaligenaceae</taxon>
        <taxon>Oligella</taxon>
    </lineage>
</organism>
<comment type="similarity">
    <text evidence="2">Belongs to the MoaB/Mog family.</text>
</comment>
<keyword evidence="8" id="KW-0501">Molybdenum cofactor biosynthesis</keyword>
<dbReference type="InterPro" id="IPR001453">
    <property type="entry name" value="MoaB/Mog_dom"/>
</dbReference>
<dbReference type="SUPFAM" id="SSF53218">
    <property type="entry name" value="Molybdenum cofactor biosynthesis proteins"/>
    <property type="match status" value="1"/>
</dbReference>
<dbReference type="InterPro" id="IPR036425">
    <property type="entry name" value="MoaB/Mog-like_dom_sf"/>
</dbReference>
<reference evidence="12 13" key="1">
    <citation type="submission" date="2018-06" db="EMBL/GenBank/DDBJ databases">
        <authorList>
            <consortium name="Pathogen Informatics"/>
            <person name="Doyle S."/>
        </authorList>
    </citation>
    <scope>NUCLEOTIDE SEQUENCE [LARGE SCALE GENOMIC DNA]</scope>
    <source>
        <strain evidence="12 13">NCTC11009</strain>
    </source>
</reference>
<dbReference type="CDD" id="cd00886">
    <property type="entry name" value="MogA_MoaB"/>
    <property type="match status" value="1"/>
</dbReference>
<comment type="catalytic activity">
    <reaction evidence="9">
        <text>molybdopterin + ATP + H(+) = adenylyl-molybdopterin + diphosphate</text>
        <dbReference type="Rhea" id="RHEA:31331"/>
        <dbReference type="ChEBI" id="CHEBI:15378"/>
        <dbReference type="ChEBI" id="CHEBI:30616"/>
        <dbReference type="ChEBI" id="CHEBI:33019"/>
        <dbReference type="ChEBI" id="CHEBI:58698"/>
        <dbReference type="ChEBI" id="CHEBI:62727"/>
        <dbReference type="EC" id="2.7.7.75"/>
    </reaction>
</comment>
<comment type="pathway">
    <text evidence="1">Cofactor biosynthesis; molybdopterin biosynthesis.</text>
</comment>
<evidence type="ECO:0000313" key="12">
    <source>
        <dbReference type="EMBL" id="SPY08527.1"/>
    </source>
</evidence>
<dbReference type="NCBIfam" id="NF006932">
    <property type="entry name" value="PRK09417.1"/>
    <property type="match status" value="1"/>
</dbReference>
<dbReference type="GO" id="GO:0006777">
    <property type="term" value="P:Mo-molybdopterin cofactor biosynthetic process"/>
    <property type="evidence" value="ECO:0007669"/>
    <property type="project" value="UniProtKB-KW"/>
</dbReference>
<dbReference type="InterPro" id="IPR008284">
    <property type="entry name" value="MoCF_biosynth_CS"/>
</dbReference>
<keyword evidence="7" id="KW-0067">ATP-binding</keyword>
<dbReference type="PROSITE" id="PS01078">
    <property type="entry name" value="MOCF_BIOSYNTHESIS_1"/>
    <property type="match status" value="1"/>
</dbReference>
<dbReference type="InterPro" id="IPR051920">
    <property type="entry name" value="MPT_Adenylyltrnsfr/MoaC-Rel"/>
</dbReference>
<dbReference type="GO" id="GO:0061598">
    <property type="term" value="F:molybdopterin adenylyltransferase activity"/>
    <property type="evidence" value="ECO:0007669"/>
    <property type="project" value="UniProtKB-EC"/>
</dbReference>
<dbReference type="FunFam" id="3.40.980.10:FF:000005">
    <property type="entry name" value="Molybdopterin biosynthesis mog protein"/>
    <property type="match status" value="1"/>
</dbReference>
<keyword evidence="12" id="KW-0548">Nucleotidyltransferase</keyword>
<evidence type="ECO:0000259" key="11">
    <source>
        <dbReference type="SMART" id="SM00852"/>
    </source>
</evidence>
<evidence type="ECO:0000256" key="10">
    <source>
        <dbReference type="ARBA" id="ARBA00058212"/>
    </source>
</evidence>
<dbReference type="GO" id="GO:0005524">
    <property type="term" value="F:ATP binding"/>
    <property type="evidence" value="ECO:0007669"/>
    <property type="project" value="UniProtKB-KW"/>
</dbReference>
<dbReference type="SMART" id="SM00852">
    <property type="entry name" value="MoCF_biosynth"/>
    <property type="match status" value="1"/>
</dbReference>
<dbReference type="EC" id="2.7.7.75" evidence="3"/>
<feature type="domain" description="MoaB/Mog" evidence="11">
    <location>
        <begin position="17"/>
        <end position="163"/>
    </location>
</feature>
<dbReference type="EMBL" id="UATH01000001">
    <property type="protein sequence ID" value="SPY08527.1"/>
    <property type="molecule type" value="Genomic_DNA"/>
</dbReference>
<evidence type="ECO:0000256" key="7">
    <source>
        <dbReference type="ARBA" id="ARBA00022840"/>
    </source>
</evidence>
<accession>A0A2X1UN47</accession>
<evidence type="ECO:0000256" key="3">
    <source>
        <dbReference type="ARBA" id="ARBA00012509"/>
    </source>
</evidence>
<dbReference type="AlphaFoldDB" id="A0A2X1UN47"/>
<dbReference type="RefSeq" id="WP_113062709.1">
    <property type="nucleotide sequence ID" value="NZ_UATH01000001.1"/>
</dbReference>
<dbReference type="Gene3D" id="3.40.980.10">
    <property type="entry name" value="MoaB/Mog-like domain"/>
    <property type="match status" value="1"/>
</dbReference>
<proteinExistence type="inferred from homology"/>
<comment type="function">
    <text evidence="10">Catalyzes the adenylation of molybdopterin as part of the biosynthesis of the molybdenum-cofactor.</text>
</comment>
<evidence type="ECO:0000256" key="1">
    <source>
        <dbReference type="ARBA" id="ARBA00005046"/>
    </source>
</evidence>
<dbReference type="NCBIfam" id="TIGR00177">
    <property type="entry name" value="molyb_syn"/>
    <property type="match status" value="1"/>
</dbReference>
<dbReference type="UniPathway" id="UPA00344"/>
<evidence type="ECO:0000256" key="5">
    <source>
        <dbReference type="ARBA" id="ARBA00022679"/>
    </source>
</evidence>
<evidence type="ECO:0000256" key="9">
    <source>
        <dbReference type="ARBA" id="ARBA00051131"/>
    </source>
</evidence>
<dbReference type="Pfam" id="PF00994">
    <property type="entry name" value="MoCF_biosynth"/>
    <property type="match status" value="1"/>
</dbReference>
<evidence type="ECO:0000256" key="4">
    <source>
        <dbReference type="ARBA" id="ARBA00013491"/>
    </source>
</evidence>
<evidence type="ECO:0000256" key="8">
    <source>
        <dbReference type="ARBA" id="ARBA00023150"/>
    </source>
</evidence>
<dbReference type="Proteomes" id="UP000250242">
    <property type="component" value="Unassembled WGS sequence"/>
</dbReference>
<name>A0A2X1UN47_9BURK</name>
<evidence type="ECO:0000256" key="6">
    <source>
        <dbReference type="ARBA" id="ARBA00022741"/>
    </source>
</evidence>
<dbReference type="PANTHER" id="PTHR43764">
    <property type="entry name" value="MOLYBDENUM COFACTOR BIOSYNTHESIS"/>
    <property type="match status" value="1"/>
</dbReference>
<evidence type="ECO:0000256" key="2">
    <source>
        <dbReference type="ARBA" id="ARBA00006112"/>
    </source>
</evidence>
<sequence>MSQQNDFAFELQTLKVGVVSVSDRASQGIYEDEGLPGLKAWLDAAVINPIEYVPRLIPDELDLISMTLRELADEEQCHLILTTGGTGPTPRDVTPEATLAVAERVVPGFGEQMRQISLNFIPTGIISRQVGVLRGSSVILNLPGRPKAIAETLGGLKDETGKQKVHGIFASVPFCIESVSGLKVRCRQEICNAVYPGEKWQPL</sequence>
<evidence type="ECO:0000313" key="13">
    <source>
        <dbReference type="Proteomes" id="UP000250242"/>
    </source>
</evidence>
<protein>
    <recommendedName>
        <fullName evidence="4">Molybdopterin adenylyltransferase</fullName>
        <ecNumber evidence="3">2.7.7.75</ecNumber>
    </recommendedName>
</protein>
<dbReference type="PANTHER" id="PTHR43764:SF1">
    <property type="entry name" value="MOLYBDOPTERIN MOLYBDOTRANSFERASE"/>
    <property type="match status" value="1"/>
</dbReference>
<keyword evidence="5 12" id="KW-0808">Transferase</keyword>